<dbReference type="AlphaFoldDB" id="A0A248TPQ0"/>
<keyword evidence="1" id="KW-1133">Transmembrane helix</keyword>
<gene>
    <name evidence="2" type="ORF">CKF48_23090</name>
</gene>
<keyword evidence="1" id="KW-0812">Transmembrane</keyword>
<organism evidence="2 3">
    <name type="scientific">Cytobacillus kochii</name>
    <dbReference type="NCBI Taxonomy" id="859143"/>
    <lineage>
        <taxon>Bacteria</taxon>
        <taxon>Bacillati</taxon>
        <taxon>Bacillota</taxon>
        <taxon>Bacilli</taxon>
        <taxon>Bacillales</taxon>
        <taxon>Bacillaceae</taxon>
        <taxon>Cytobacillus</taxon>
    </lineage>
</organism>
<dbReference type="OrthoDB" id="10011862at2"/>
<keyword evidence="3" id="KW-1185">Reference proteome</keyword>
<dbReference type="Proteomes" id="UP000215137">
    <property type="component" value="Plasmid pBkBDGP4A"/>
</dbReference>
<proteinExistence type="predicted"/>
<evidence type="ECO:0000256" key="1">
    <source>
        <dbReference type="SAM" id="Phobius"/>
    </source>
</evidence>
<protein>
    <submittedName>
        <fullName evidence="2">Uncharacterized protein</fullName>
    </submittedName>
</protein>
<dbReference type="EMBL" id="CP022984">
    <property type="protein sequence ID" value="ASV70176.1"/>
    <property type="molecule type" value="Genomic_DNA"/>
</dbReference>
<geneLocation type="plasmid" evidence="3">
    <name>pbkbdgp4a</name>
</geneLocation>
<keyword evidence="2" id="KW-0614">Plasmid</keyword>
<evidence type="ECO:0000313" key="2">
    <source>
        <dbReference type="EMBL" id="ASV70176.1"/>
    </source>
</evidence>
<accession>A0A248TPQ0</accession>
<dbReference type="RefSeq" id="WP_095373737.1">
    <property type="nucleotide sequence ID" value="NZ_CP022984.1"/>
</dbReference>
<dbReference type="KEGG" id="bko:CKF48_23090"/>
<name>A0A248TPQ0_9BACI</name>
<reference evidence="2 3" key="1">
    <citation type="submission" date="2017-08" db="EMBL/GenBank/DDBJ databases">
        <title>Complete Genome Sequence of Bacillus kochii Oregon-R-modENCODE STRAIN BDGP4, isolated from Drosophila melanogaster gut.</title>
        <authorList>
            <person name="Wan K.H."/>
            <person name="Yu C."/>
            <person name="Park S."/>
            <person name="Hammonds A.S."/>
            <person name="Booth B.W."/>
            <person name="Celniker S.E."/>
        </authorList>
    </citation>
    <scope>NUCLEOTIDE SEQUENCE [LARGE SCALE GENOMIC DNA]</scope>
    <source>
        <strain evidence="2 3">BDGP4</strain>
        <plasmid evidence="3">pbkbdgp4a</plasmid>
    </source>
</reference>
<feature type="transmembrane region" description="Helical" evidence="1">
    <location>
        <begin position="7"/>
        <end position="24"/>
    </location>
</feature>
<keyword evidence="1" id="KW-0472">Membrane</keyword>
<sequence>MHPMNSLFPLLIGLFLYLVLNPFFQSFDLLSVYFICAVPAGWSMINRYKNRPTDTQLIIREIYRVRSDIFFDLFFLAIRGHVDKTHILYAKQIAT</sequence>
<evidence type="ECO:0000313" key="3">
    <source>
        <dbReference type="Proteomes" id="UP000215137"/>
    </source>
</evidence>
<feature type="transmembrane region" description="Helical" evidence="1">
    <location>
        <begin position="30"/>
        <end position="48"/>
    </location>
</feature>